<accession>W1VAU0</accession>
<dbReference type="Proteomes" id="UP000018852">
    <property type="component" value="Unassembled WGS sequence"/>
</dbReference>
<evidence type="ECO:0000313" key="1">
    <source>
        <dbReference type="EMBL" id="ETJ03153.1"/>
    </source>
</evidence>
<protein>
    <recommendedName>
        <fullName evidence="3">IrrE N-terminal-like domain-containing protein</fullName>
    </recommendedName>
</protein>
<organism evidence="1 2">
    <name type="scientific">Actinomyces urogenitalis DORA_12</name>
    <dbReference type="NCBI Taxonomy" id="1403939"/>
    <lineage>
        <taxon>Bacteria</taxon>
        <taxon>Bacillati</taxon>
        <taxon>Actinomycetota</taxon>
        <taxon>Actinomycetes</taxon>
        <taxon>Actinomycetales</taxon>
        <taxon>Actinomycetaceae</taxon>
        <taxon>Actinomyces</taxon>
    </lineage>
</organism>
<reference evidence="1 2" key="1">
    <citation type="submission" date="2013-12" db="EMBL/GenBank/DDBJ databases">
        <title>A Varibaculum cambriense genome reconstructed from a premature infant gut community with otherwise low bacterial novelty that shifts toward anaerobic metabolism during the third week of life.</title>
        <authorList>
            <person name="Brown C.T."/>
            <person name="Sharon I."/>
            <person name="Thomas B.C."/>
            <person name="Castelle C.J."/>
            <person name="Morowitz M.J."/>
            <person name="Banfield J.F."/>
        </authorList>
    </citation>
    <scope>NUCLEOTIDE SEQUENCE [LARGE SCALE GENOMIC DNA]</scope>
    <source>
        <strain evidence="2">DORA_12</strain>
    </source>
</reference>
<proteinExistence type="predicted"/>
<evidence type="ECO:0008006" key="3">
    <source>
        <dbReference type="Google" id="ProtNLM"/>
    </source>
</evidence>
<dbReference type="AlphaFoldDB" id="W1VAU0"/>
<gene>
    <name evidence="1" type="ORF">Q605_AUC00880G0003</name>
</gene>
<dbReference type="EMBL" id="AZLV01000880">
    <property type="protein sequence ID" value="ETJ03153.1"/>
    <property type="molecule type" value="Genomic_DNA"/>
</dbReference>
<comment type="caution">
    <text evidence="1">The sequence shown here is derived from an EMBL/GenBank/DDBJ whole genome shotgun (WGS) entry which is preliminary data.</text>
</comment>
<sequence>MLVWHTKTLPPAILGVTDGQDVWLDADMTQAERRCTLVHETIHIERGHRGCQPPAVEASVEREAARRLIPLQALGEALAWARSEAEAADELWVDVDTLRVRLASLNHFERGYLRERLEE</sequence>
<dbReference type="PATRIC" id="fig|1403939.3.peg.1321"/>
<name>W1VAU0_9ACTO</name>
<evidence type="ECO:0000313" key="2">
    <source>
        <dbReference type="Proteomes" id="UP000018852"/>
    </source>
</evidence>